<comment type="caution">
    <text evidence="3">The sequence shown here is derived from an EMBL/GenBank/DDBJ whole genome shotgun (WGS) entry which is preliminary data.</text>
</comment>
<dbReference type="Gene3D" id="2.40.128.420">
    <property type="match status" value="1"/>
</dbReference>
<feature type="domain" description="DUF5627" evidence="2">
    <location>
        <begin position="197"/>
        <end position="333"/>
    </location>
</feature>
<feature type="domain" description="BT-3987-like N-terminal" evidence="1">
    <location>
        <begin position="32"/>
        <end position="159"/>
    </location>
</feature>
<dbReference type="PROSITE" id="PS51257">
    <property type="entry name" value="PROKAR_LIPOPROTEIN"/>
    <property type="match status" value="1"/>
</dbReference>
<keyword evidence="4" id="KW-1185">Reference proteome</keyword>
<protein>
    <submittedName>
        <fullName evidence="3">DUF5627 domain-containing protein</fullName>
    </submittedName>
</protein>
<dbReference type="AlphaFoldDB" id="A0AAE3M308"/>
<evidence type="ECO:0000313" key="4">
    <source>
        <dbReference type="Proteomes" id="UP001209229"/>
    </source>
</evidence>
<dbReference type="Gene3D" id="2.60.40.1740">
    <property type="entry name" value="hypothetical protein (bacova_03559)"/>
    <property type="match status" value="1"/>
</dbReference>
<dbReference type="EMBL" id="JAPDPJ010000006">
    <property type="protein sequence ID" value="MCW3785830.1"/>
    <property type="molecule type" value="Genomic_DNA"/>
</dbReference>
<dbReference type="Pfam" id="PF18620">
    <property type="entry name" value="DUF5627"/>
    <property type="match status" value="1"/>
</dbReference>
<dbReference type="Pfam" id="PF08522">
    <property type="entry name" value="BT_3987-like_N"/>
    <property type="match status" value="1"/>
</dbReference>
<evidence type="ECO:0000259" key="1">
    <source>
        <dbReference type="Pfam" id="PF08522"/>
    </source>
</evidence>
<proteinExistence type="predicted"/>
<organism evidence="3 4">
    <name type="scientific">Plebeiibacterium sediminum</name>
    <dbReference type="NCBI Taxonomy" id="2992112"/>
    <lineage>
        <taxon>Bacteria</taxon>
        <taxon>Pseudomonadati</taxon>
        <taxon>Bacteroidota</taxon>
        <taxon>Bacteroidia</taxon>
        <taxon>Marinilabiliales</taxon>
        <taxon>Marinilabiliaceae</taxon>
        <taxon>Plebeiibacterium</taxon>
    </lineage>
</organism>
<gene>
    <name evidence="3" type="ORF">OM075_05095</name>
</gene>
<dbReference type="InterPro" id="IPR040580">
    <property type="entry name" value="DUF5627"/>
</dbReference>
<evidence type="ECO:0000259" key="2">
    <source>
        <dbReference type="Pfam" id="PF18620"/>
    </source>
</evidence>
<name>A0AAE3M308_9BACT</name>
<evidence type="ECO:0000313" key="3">
    <source>
        <dbReference type="EMBL" id="MCW3785830.1"/>
    </source>
</evidence>
<dbReference type="InterPro" id="IPR013728">
    <property type="entry name" value="BT_3987-like_N"/>
</dbReference>
<reference evidence="3" key="1">
    <citation type="submission" date="2022-10" db="EMBL/GenBank/DDBJ databases">
        <authorList>
            <person name="Yu W.X."/>
        </authorList>
    </citation>
    <scope>NUCLEOTIDE SEQUENCE</scope>
    <source>
        <strain evidence="3">AAT</strain>
    </source>
</reference>
<sequence length="344" mass="38134">MKIHKILLAVFIAGVLFSCDNEDVSYPDFDYTTVYFANQSPIRTLELGEDPQVDNTIDNERKVKITATMGGVYANSKDRTINIVVDETLCEGLSYTSGSSELVAMPSSYYNLASNQITIKAGEILGGVEVQLTPDFFADPLALDQHYVIPLVMTDVANADSILSGKPLVENPDRFIAADWELAPKDYVLYGIKYVNQYHANYLRRGEDVISDGVSSVTDIRREEYVERDELVSVSTLSLTECSLPVSIKEDDNETTRANIELLLAFDDNNNCTVSSNSSSYTVSGTGKFVTDGEKNSMGGYDRDALYLDYTVELTDLGYTYATKDTLVCRNRGVAPEYRLVSKE</sequence>
<dbReference type="Proteomes" id="UP001209229">
    <property type="component" value="Unassembled WGS sequence"/>
</dbReference>
<accession>A0AAE3M308</accession>
<dbReference type="RefSeq" id="WP_301189401.1">
    <property type="nucleotide sequence ID" value="NZ_JAPDPJ010000006.1"/>
</dbReference>